<organism evidence="2 3">
    <name type="scientific">Apteryx owenii</name>
    <name type="common">Little spotted kiwi</name>
    <dbReference type="NCBI Taxonomy" id="8824"/>
    <lineage>
        <taxon>Eukaryota</taxon>
        <taxon>Metazoa</taxon>
        <taxon>Chordata</taxon>
        <taxon>Craniata</taxon>
        <taxon>Vertebrata</taxon>
        <taxon>Euteleostomi</taxon>
        <taxon>Archelosauria</taxon>
        <taxon>Archosauria</taxon>
        <taxon>Dinosauria</taxon>
        <taxon>Saurischia</taxon>
        <taxon>Theropoda</taxon>
        <taxon>Coelurosauria</taxon>
        <taxon>Aves</taxon>
        <taxon>Palaeognathae</taxon>
        <taxon>Apterygiformes</taxon>
        <taxon>Apterygidae</taxon>
        <taxon>Apteryx</taxon>
    </lineage>
</organism>
<dbReference type="AlphaFoldDB" id="A0A8B9PG53"/>
<dbReference type="Ensembl" id="ENSAOWT00000013692.1">
    <property type="protein sequence ID" value="ENSAOWP00000012040.1"/>
    <property type="gene ID" value="ENSAOWG00000008251.1"/>
</dbReference>
<reference evidence="2" key="1">
    <citation type="submission" date="2025-08" db="UniProtKB">
        <authorList>
            <consortium name="Ensembl"/>
        </authorList>
    </citation>
    <scope>IDENTIFICATION</scope>
</reference>
<evidence type="ECO:0000313" key="3">
    <source>
        <dbReference type="Proteomes" id="UP000694424"/>
    </source>
</evidence>
<keyword evidence="3" id="KW-1185">Reference proteome</keyword>
<dbReference type="Proteomes" id="UP000694424">
    <property type="component" value="Unplaced"/>
</dbReference>
<protein>
    <submittedName>
        <fullName evidence="2">Uncharacterized protein</fullName>
    </submittedName>
</protein>
<evidence type="ECO:0000313" key="2">
    <source>
        <dbReference type="Ensembl" id="ENSAOWP00000012040.1"/>
    </source>
</evidence>
<evidence type="ECO:0000256" key="1">
    <source>
        <dbReference type="SAM" id="MobiDB-lite"/>
    </source>
</evidence>
<feature type="region of interest" description="Disordered" evidence="1">
    <location>
        <begin position="40"/>
        <end position="59"/>
    </location>
</feature>
<sequence length="75" mass="7723">MPPAPAGPAQLVRCGQKDELYRSGLRSGAGAALHGLAGNASRGGFSRRPARPRGQAPGSLLSGLINARKILKYSL</sequence>
<accession>A0A8B9PG53</accession>
<proteinExistence type="predicted"/>
<reference evidence="2" key="2">
    <citation type="submission" date="2025-09" db="UniProtKB">
        <authorList>
            <consortium name="Ensembl"/>
        </authorList>
    </citation>
    <scope>IDENTIFICATION</scope>
</reference>
<name>A0A8B9PG53_APTOW</name>